<protein>
    <submittedName>
        <fullName evidence="1">Uncharacterized protein</fullName>
    </submittedName>
</protein>
<evidence type="ECO:0000313" key="1">
    <source>
        <dbReference type="EMBL" id="ESQ50769.1"/>
    </source>
</evidence>
<reference evidence="1 2" key="1">
    <citation type="journal article" date="2013" name="Front. Plant Sci.">
        <title>The Reference Genome of the Halophytic Plant Eutrema salsugineum.</title>
        <authorList>
            <person name="Yang R."/>
            <person name="Jarvis D.E."/>
            <person name="Chen H."/>
            <person name="Beilstein M.A."/>
            <person name="Grimwood J."/>
            <person name="Jenkins J."/>
            <person name="Shu S."/>
            <person name="Prochnik S."/>
            <person name="Xin M."/>
            <person name="Ma C."/>
            <person name="Schmutz J."/>
            <person name="Wing R.A."/>
            <person name="Mitchell-Olds T."/>
            <person name="Schumaker K.S."/>
            <person name="Wang X."/>
        </authorList>
    </citation>
    <scope>NUCLEOTIDE SEQUENCE [LARGE SCALE GENOMIC DNA]</scope>
</reference>
<dbReference type="STRING" id="72664.V4M3I8"/>
<name>V4M3I8_EUTSA</name>
<dbReference type="InterPro" id="IPR038837">
    <property type="entry name" value="tRNA_ligase_1"/>
</dbReference>
<dbReference type="EMBL" id="KI517392">
    <property type="protein sequence ID" value="ESQ50769.1"/>
    <property type="molecule type" value="Genomic_DNA"/>
</dbReference>
<dbReference type="AlphaFoldDB" id="V4M3I8"/>
<dbReference type="Gramene" id="ESQ50769">
    <property type="protein sequence ID" value="ESQ50769"/>
    <property type="gene ID" value="EUTSA_v10023078mg"/>
</dbReference>
<evidence type="ECO:0000313" key="2">
    <source>
        <dbReference type="Proteomes" id="UP000030689"/>
    </source>
</evidence>
<dbReference type="eggNOG" id="ENOG502QSM5">
    <property type="taxonomic scope" value="Eukaryota"/>
</dbReference>
<dbReference type="PANTHER" id="PTHR35460">
    <property type="entry name" value="TRNA LIGASE 1"/>
    <property type="match status" value="1"/>
</dbReference>
<accession>V4M3I8</accession>
<dbReference type="PANTHER" id="PTHR35460:SF1">
    <property type="entry name" value="TRNA LIGASE 1"/>
    <property type="match status" value="1"/>
</dbReference>
<gene>
    <name evidence="1" type="ORF">EUTSA_v10023078mg</name>
</gene>
<dbReference type="Proteomes" id="UP000030689">
    <property type="component" value="Unassembled WGS sequence"/>
</dbReference>
<dbReference type="GO" id="GO:0006388">
    <property type="term" value="P:tRNA splicing, via endonucleolytic cleavage and ligation"/>
    <property type="evidence" value="ECO:0007669"/>
    <property type="project" value="InterPro"/>
</dbReference>
<keyword evidence="2" id="KW-1185">Reference proteome</keyword>
<organism evidence="1 2">
    <name type="scientific">Eutrema salsugineum</name>
    <name type="common">Saltwater cress</name>
    <name type="synonym">Sisymbrium salsugineum</name>
    <dbReference type="NCBI Taxonomy" id="72664"/>
    <lineage>
        <taxon>Eukaryota</taxon>
        <taxon>Viridiplantae</taxon>
        <taxon>Streptophyta</taxon>
        <taxon>Embryophyta</taxon>
        <taxon>Tracheophyta</taxon>
        <taxon>Spermatophyta</taxon>
        <taxon>Magnoliopsida</taxon>
        <taxon>eudicotyledons</taxon>
        <taxon>Gunneridae</taxon>
        <taxon>Pentapetalae</taxon>
        <taxon>rosids</taxon>
        <taxon>malvids</taxon>
        <taxon>Brassicales</taxon>
        <taxon>Brassicaceae</taxon>
        <taxon>Eutremeae</taxon>
        <taxon>Eutrema</taxon>
    </lineage>
</organism>
<sequence>MEKGENYTSCHAQIRANFYPKFENEKTDKDLRARMIDMVSKGLATLDVGVFVLSRMFREAWGTKALKKEGDFNDFLENGQLSWSIYLSEAEPFLEQYAKRSPKNQVLIGSAGNLVRTEDFLAIVDGDLVKKRVTPATPEPAVKEAVQKDEGLIVFFPGIPGCAKSSLCRELLNTPGGFGDDRPVHTLMGDLVKVADERRKKSQSILLADKNAPNEDLWRQNRKEFESELIERFGSLVKMPLLKSDRSPLPDTVKSVLEEGLDLFQLHSRRHGSKNLQGRYQKLTYNLSVLTDVLVSCSDRTYAAERTKWEKQLRSTLVANSEHLSSVQVPFEFAVQQLVAENPRVRSFLQEKKSIEEKLERAHVTLAHKCYGQHLNREVLVELTELIFNDKMAALTAHVGSVDGETIVAKNEWPHIALWTAEGVTAKEANTLPQLYADGKASHMVIDPLVSISGPLVFF</sequence>
<dbReference type="KEGG" id="eus:EUTSA_v10023078mg"/>
<proteinExistence type="predicted"/>
<dbReference type="GO" id="GO:0003972">
    <property type="term" value="F:RNA ligase (ATP) activity"/>
    <property type="evidence" value="ECO:0007669"/>
    <property type="project" value="InterPro"/>
</dbReference>